<dbReference type="Gene3D" id="1.10.3810.10">
    <property type="entry name" value="Biosynthetic peptidoglycan transglycosylase-like"/>
    <property type="match status" value="1"/>
</dbReference>
<evidence type="ECO:0000259" key="14">
    <source>
        <dbReference type="Pfam" id="PF00912"/>
    </source>
</evidence>
<dbReference type="SUPFAM" id="SSF53955">
    <property type="entry name" value="Lysozyme-like"/>
    <property type="match status" value="1"/>
</dbReference>
<dbReference type="SUPFAM" id="SSF56601">
    <property type="entry name" value="beta-lactamase/transpeptidase-like"/>
    <property type="match status" value="1"/>
</dbReference>
<dbReference type="InterPro" id="IPR012338">
    <property type="entry name" value="Beta-lactam/transpept-like"/>
</dbReference>
<comment type="pathway">
    <text evidence="1">Cell wall biogenesis; peptidoglycan biosynthesis.</text>
</comment>
<dbReference type="Pfam" id="PF00912">
    <property type="entry name" value="Transgly"/>
    <property type="match status" value="1"/>
</dbReference>
<evidence type="ECO:0000256" key="1">
    <source>
        <dbReference type="ARBA" id="ARBA00004752"/>
    </source>
</evidence>
<evidence type="ECO:0000256" key="8">
    <source>
        <dbReference type="ARBA" id="ARBA00022801"/>
    </source>
</evidence>
<keyword evidence="9" id="KW-0511">Multifunctional enzyme</keyword>
<dbReference type="EMBL" id="JAZDRP010000011">
    <property type="protein sequence ID" value="MEE2527288.1"/>
    <property type="molecule type" value="Genomic_DNA"/>
</dbReference>
<evidence type="ECO:0000256" key="6">
    <source>
        <dbReference type="ARBA" id="ARBA00022676"/>
    </source>
</evidence>
<reference evidence="15 16" key="1">
    <citation type="submission" date="2024-01" db="EMBL/GenBank/DDBJ databases">
        <title>Hyphobacterium bacterium isolated from marine sediment.</title>
        <authorList>
            <person name="Zhao S."/>
        </authorList>
    </citation>
    <scope>NUCLEOTIDE SEQUENCE [LARGE SCALE GENOMIC DNA]</scope>
    <source>
        <strain evidence="16">HN65</strain>
    </source>
</reference>
<keyword evidence="16" id="KW-1185">Reference proteome</keyword>
<feature type="region of interest" description="Disordered" evidence="12">
    <location>
        <begin position="577"/>
        <end position="609"/>
    </location>
</feature>
<dbReference type="Gene3D" id="3.40.710.10">
    <property type="entry name" value="DD-peptidase/beta-lactamase superfamily"/>
    <property type="match status" value="1"/>
</dbReference>
<feature type="domain" description="Glycosyl transferase family 51" evidence="14">
    <location>
        <begin position="44"/>
        <end position="217"/>
    </location>
</feature>
<dbReference type="Pfam" id="PF00905">
    <property type="entry name" value="Transpeptidase"/>
    <property type="match status" value="1"/>
</dbReference>
<evidence type="ECO:0000256" key="4">
    <source>
        <dbReference type="ARBA" id="ARBA00022645"/>
    </source>
</evidence>
<accession>A0ABU7LTQ0</accession>
<evidence type="ECO:0000256" key="11">
    <source>
        <dbReference type="ARBA" id="ARBA00049902"/>
    </source>
</evidence>
<organism evidence="15 16">
    <name type="scientific">Hyphobacterium lacteum</name>
    <dbReference type="NCBI Taxonomy" id="3116575"/>
    <lineage>
        <taxon>Bacteria</taxon>
        <taxon>Pseudomonadati</taxon>
        <taxon>Pseudomonadota</taxon>
        <taxon>Alphaproteobacteria</taxon>
        <taxon>Maricaulales</taxon>
        <taxon>Maricaulaceae</taxon>
        <taxon>Hyphobacterium</taxon>
    </lineage>
</organism>
<dbReference type="NCBIfam" id="TIGR02074">
    <property type="entry name" value="PBP_1a_fam"/>
    <property type="match status" value="1"/>
</dbReference>
<comment type="similarity">
    <text evidence="2">In the C-terminal section; belongs to the transpeptidase family.</text>
</comment>
<dbReference type="InterPro" id="IPR036950">
    <property type="entry name" value="PBP_transglycosylase"/>
</dbReference>
<dbReference type="Proteomes" id="UP001354971">
    <property type="component" value="Unassembled WGS sequence"/>
</dbReference>
<evidence type="ECO:0000256" key="12">
    <source>
        <dbReference type="SAM" id="MobiDB-lite"/>
    </source>
</evidence>
<dbReference type="EC" id="2.4.99.28" evidence="10"/>
<name>A0ABU7LTQ0_9PROT</name>
<gene>
    <name evidence="15" type="ORF">V0U79_13055</name>
</gene>
<dbReference type="PANTHER" id="PTHR32282:SF33">
    <property type="entry name" value="PEPTIDOGLYCAN GLYCOSYLTRANSFERASE"/>
    <property type="match status" value="1"/>
</dbReference>
<dbReference type="PANTHER" id="PTHR32282">
    <property type="entry name" value="BINDING PROTEIN TRANSPEPTIDASE, PUTATIVE-RELATED"/>
    <property type="match status" value="1"/>
</dbReference>
<evidence type="ECO:0000313" key="16">
    <source>
        <dbReference type="Proteomes" id="UP001354971"/>
    </source>
</evidence>
<dbReference type="InterPro" id="IPR001460">
    <property type="entry name" value="PCN-bd_Tpept"/>
</dbReference>
<comment type="caution">
    <text evidence="15">The sequence shown here is derived from an EMBL/GenBank/DDBJ whole genome shotgun (WGS) entry which is preliminary data.</text>
</comment>
<evidence type="ECO:0000256" key="3">
    <source>
        <dbReference type="ARBA" id="ARBA00007739"/>
    </source>
</evidence>
<comment type="catalytic activity">
    <reaction evidence="11">
        <text>[GlcNAc-(1-&gt;4)-Mur2Ac(oyl-L-Ala-gamma-D-Glu-L-Lys-D-Ala-D-Ala)](n)-di-trans,octa-cis-undecaprenyl diphosphate + beta-D-GlcNAc-(1-&gt;4)-Mur2Ac(oyl-L-Ala-gamma-D-Glu-L-Lys-D-Ala-D-Ala)-di-trans,octa-cis-undecaprenyl diphosphate = [GlcNAc-(1-&gt;4)-Mur2Ac(oyl-L-Ala-gamma-D-Glu-L-Lys-D-Ala-D-Ala)](n+1)-di-trans,octa-cis-undecaprenyl diphosphate + di-trans,octa-cis-undecaprenyl diphosphate + H(+)</text>
        <dbReference type="Rhea" id="RHEA:23708"/>
        <dbReference type="Rhea" id="RHEA-COMP:9602"/>
        <dbReference type="Rhea" id="RHEA-COMP:9603"/>
        <dbReference type="ChEBI" id="CHEBI:15378"/>
        <dbReference type="ChEBI" id="CHEBI:58405"/>
        <dbReference type="ChEBI" id="CHEBI:60033"/>
        <dbReference type="ChEBI" id="CHEBI:78435"/>
        <dbReference type="EC" id="2.4.99.28"/>
    </reaction>
</comment>
<dbReference type="InterPro" id="IPR023346">
    <property type="entry name" value="Lysozyme-like_dom_sf"/>
</dbReference>
<evidence type="ECO:0000313" key="15">
    <source>
        <dbReference type="EMBL" id="MEE2527288.1"/>
    </source>
</evidence>
<keyword evidence="8" id="KW-0378">Hydrolase</keyword>
<evidence type="ECO:0000256" key="7">
    <source>
        <dbReference type="ARBA" id="ARBA00022679"/>
    </source>
</evidence>
<keyword evidence="7" id="KW-0808">Transferase</keyword>
<keyword evidence="4" id="KW-0121">Carboxypeptidase</keyword>
<evidence type="ECO:0000256" key="2">
    <source>
        <dbReference type="ARBA" id="ARBA00007090"/>
    </source>
</evidence>
<keyword evidence="5" id="KW-0645">Protease</keyword>
<protein>
    <recommendedName>
        <fullName evidence="10">peptidoglycan glycosyltransferase</fullName>
        <ecNumber evidence="10">2.4.99.28</ecNumber>
    </recommendedName>
</protein>
<sequence length="609" mass="66025">MALIGFLAVAAFLVAITRDLPNVSDIEFAQPRMGGEVYLDRDGRVIARRGASRGASLSVDELPPYLIDAVLSVEDRRFYDHSGIDLRGIARAMWANIRAGSVVQGGSTITQQLAKNLFLTSDRTFVRKIQEMVLAWQLEQRFTKDEILALYLDRVYFGAGAYGVEAAAQRYFGRSARDVTLGEAALLAGLLKAPSRYSPANDLERAAARATVVLDLMFETGSITEEERIEAAQTPIRVARAASTPGSGYFIDWIEEEARELAGDREADIVVFTTLDIDAQRAAENAVRTVMTNPETARGADQAALVAMSGDGSIRALVGGVDYATSPYNRAILARRQPGSAFKAFVYAAAFEGGLRPEDVRDDMPVAWGDWSPQNYNGQYSGPMTLETAFARSSNVVAARVAEETGHGFIAQLARRLGIESEIRVDRSMALGSFEVTPIELATAYTAFANGGYRAYSHAIDRIETVDGEVLYERDIPDDERVLDQRTLSWMRRLLETTARSGTARFAATPGATTGAKTGTTNDNRDAWIAGYTGGLTAAVWVGNDDFTPTDRAAGSGPPAAIFRAFMGAAPAEASVPANWQERVEEAEEEDRRDPISSLLDRIGLGGQP</sequence>
<comment type="similarity">
    <text evidence="3">In the N-terminal section; belongs to the glycosyltransferase 51 family.</text>
</comment>
<evidence type="ECO:0000259" key="13">
    <source>
        <dbReference type="Pfam" id="PF00905"/>
    </source>
</evidence>
<dbReference type="InterPro" id="IPR001264">
    <property type="entry name" value="Glyco_trans_51"/>
</dbReference>
<dbReference type="InterPro" id="IPR050396">
    <property type="entry name" value="Glycosyltr_51/Transpeptidase"/>
</dbReference>
<evidence type="ECO:0000256" key="5">
    <source>
        <dbReference type="ARBA" id="ARBA00022670"/>
    </source>
</evidence>
<keyword evidence="6" id="KW-0328">Glycosyltransferase</keyword>
<dbReference type="RefSeq" id="WP_330199950.1">
    <property type="nucleotide sequence ID" value="NZ_JAZDRP010000011.1"/>
</dbReference>
<evidence type="ECO:0000256" key="10">
    <source>
        <dbReference type="ARBA" id="ARBA00044770"/>
    </source>
</evidence>
<proteinExistence type="inferred from homology"/>
<feature type="domain" description="Penicillin-binding protein transpeptidase" evidence="13">
    <location>
        <begin position="305"/>
        <end position="567"/>
    </location>
</feature>
<evidence type="ECO:0000256" key="9">
    <source>
        <dbReference type="ARBA" id="ARBA00023268"/>
    </source>
</evidence>